<dbReference type="SMART" id="SM00829">
    <property type="entry name" value="PKS_ER"/>
    <property type="match status" value="1"/>
</dbReference>
<dbReference type="GO" id="GO:0016651">
    <property type="term" value="F:oxidoreductase activity, acting on NAD(P)H"/>
    <property type="evidence" value="ECO:0007669"/>
    <property type="project" value="InterPro"/>
</dbReference>
<dbReference type="InParanoid" id="A0A2J6TM14"/>
<dbReference type="Gene3D" id="3.40.50.720">
    <property type="entry name" value="NAD(P)-binding Rossmann-like Domain"/>
    <property type="match status" value="1"/>
</dbReference>
<name>A0A2J6TM14_9HELO</name>
<dbReference type="CDD" id="cd08249">
    <property type="entry name" value="enoyl_reductase_like"/>
    <property type="match status" value="1"/>
</dbReference>
<evidence type="ECO:0000259" key="3">
    <source>
        <dbReference type="SMART" id="SM00829"/>
    </source>
</evidence>
<keyword evidence="2" id="KW-0560">Oxidoreductase</keyword>
<dbReference type="Proteomes" id="UP000235371">
    <property type="component" value="Unassembled WGS sequence"/>
</dbReference>
<dbReference type="PANTHER" id="PTHR45348">
    <property type="entry name" value="HYPOTHETICAL OXIDOREDUCTASE (EUROFUNG)"/>
    <property type="match status" value="1"/>
</dbReference>
<dbReference type="Gene3D" id="3.90.180.10">
    <property type="entry name" value="Medium-chain alcohol dehydrogenases, catalytic domain"/>
    <property type="match status" value="1"/>
</dbReference>
<comment type="similarity">
    <text evidence="1">Belongs to the zinc-containing alcohol dehydrogenase family.</text>
</comment>
<organism evidence="4 5">
    <name type="scientific">Hyaloscypha bicolor E</name>
    <dbReference type="NCBI Taxonomy" id="1095630"/>
    <lineage>
        <taxon>Eukaryota</taxon>
        <taxon>Fungi</taxon>
        <taxon>Dikarya</taxon>
        <taxon>Ascomycota</taxon>
        <taxon>Pezizomycotina</taxon>
        <taxon>Leotiomycetes</taxon>
        <taxon>Helotiales</taxon>
        <taxon>Hyaloscyphaceae</taxon>
        <taxon>Hyaloscypha</taxon>
        <taxon>Hyaloscypha bicolor</taxon>
    </lineage>
</organism>
<dbReference type="AlphaFoldDB" id="A0A2J6TM14"/>
<dbReference type="InterPro" id="IPR020843">
    <property type="entry name" value="ER"/>
</dbReference>
<evidence type="ECO:0000256" key="1">
    <source>
        <dbReference type="ARBA" id="ARBA00008072"/>
    </source>
</evidence>
<reference evidence="4 5" key="1">
    <citation type="submission" date="2016-04" db="EMBL/GenBank/DDBJ databases">
        <title>A degradative enzymes factory behind the ericoid mycorrhizal symbiosis.</title>
        <authorList>
            <consortium name="DOE Joint Genome Institute"/>
            <person name="Martino E."/>
            <person name="Morin E."/>
            <person name="Grelet G."/>
            <person name="Kuo A."/>
            <person name="Kohler A."/>
            <person name="Daghino S."/>
            <person name="Barry K."/>
            <person name="Choi C."/>
            <person name="Cichocki N."/>
            <person name="Clum A."/>
            <person name="Copeland A."/>
            <person name="Hainaut M."/>
            <person name="Haridas S."/>
            <person name="Labutti K."/>
            <person name="Lindquist E."/>
            <person name="Lipzen A."/>
            <person name="Khouja H.-R."/>
            <person name="Murat C."/>
            <person name="Ohm R."/>
            <person name="Olson A."/>
            <person name="Spatafora J."/>
            <person name="Veneault-Fourrey C."/>
            <person name="Henrissat B."/>
            <person name="Grigoriev I."/>
            <person name="Martin F."/>
            <person name="Perotto S."/>
        </authorList>
    </citation>
    <scope>NUCLEOTIDE SEQUENCE [LARGE SCALE GENOMIC DNA]</scope>
    <source>
        <strain evidence="4 5">E</strain>
    </source>
</reference>
<dbReference type="RefSeq" id="XP_024740932.1">
    <property type="nucleotide sequence ID" value="XM_024888328.1"/>
</dbReference>
<dbReference type="PANTHER" id="PTHR45348:SF2">
    <property type="entry name" value="ZINC-TYPE ALCOHOL DEHYDROGENASE-LIKE PROTEIN C2E1P3.01"/>
    <property type="match status" value="1"/>
</dbReference>
<dbReference type="GeneID" id="36596404"/>
<dbReference type="FunCoup" id="A0A2J6TM14">
    <property type="interactions" value="267"/>
</dbReference>
<dbReference type="InterPro" id="IPR011032">
    <property type="entry name" value="GroES-like_sf"/>
</dbReference>
<dbReference type="SUPFAM" id="SSF51735">
    <property type="entry name" value="NAD(P)-binding Rossmann-fold domains"/>
    <property type="match status" value="1"/>
</dbReference>
<dbReference type="InterPro" id="IPR013154">
    <property type="entry name" value="ADH-like_N"/>
</dbReference>
<keyword evidence="5" id="KW-1185">Reference proteome</keyword>
<protein>
    <submittedName>
        <fullName evidence="4">Putative zinc-binding oxidoreductase ToxD</fullName>
    </submittedName>
</protein>
<dbReference type="InterPro" id="IPR036291">
    <property type="entry name" value="NAD(P)-bd_dom_sf"/>
</dbReference>
<dbReference type="Pfam" id="PF08240">
    <property type="entry name" value="ADH_N"/>
    <property type="match status" value="1"/>
</dbReference>
<proteinExistence type="inferred from homology"/>
<dbReference type="OrthoDB" id="48317at2759"/>
<evidence type="ECO:0000256" key="2">
    <source>
        <dbReference type="ARBA" id="ARBA00023002"/>
    </source>
</evidence>
<feature type="domain" description="Enoyl reductase (ER)" evidence="3">
    <location>
        <begin position="8"/>
        <end position="363"/>
    </location>
</feature>
<dbReference type="SUPFAM" id="SSF50129">
    <property type="entry name" value="GroES-like"/>
    <property type="match status" value="1"/>
</dbReference>
<dbReference type="InterPro" id="IPR047122">
    <property type="entry name" value="Trans-enoyl_RdTase-like"/>
</dbReference>
<accession>A0A2J6TM14</accession>
<evidence type="ECO:0000313" key="4">
    <source>
        <dbReference type="EMBL" id="PMD64028.1"/>
    </source>
</evidence>
<sequence>MATLENRGIIKTAQYHASLAEIPIPALRPEYILVRTIAVALNPTDWQTVDEALKDGTPYTLLGCDAAGIVVEVGSKVTKDFKVGDRIAGMAHGGNDLEPQDGTFASYILVKGDIAMHIPPNLSFEEAATLPCGLATVALALYKHLSLPLPDFPINQEEKKDGRAILIYGGSTATGTLAIQFAKLSGLQVLTTSSAHNFSLLKSLGANHVIDYVPPSATPRVALNSMPSPKITLTIVLDTIATPSSAEICAQALSSSHSTSTPKQSIYVNLMDIPFPRPESEVKNVFLLGYTATGEAFEIEGERWEVVPEDWELAKRMIRLAEGLVEEGRAKAHPAKIMEGGLEGTLGGMQMLKEGRASGVKLVYRVGEL</sequence>
<dbReference type="STRING" id="1095630.A0A2J6TM14"/>
<dbReference type="EMBL" id="KZ613774">
    <property type="protein sequence ID" value="PMD64028.1"/>
    <property type="molecule type" value="Genomic_DNA"/>
</dbReference>
<evidence type="ECO:0000313" key="5">
    <source>
        <dbReference type="Proteomes" id="UP000235371"/>
    </source>
</evidence>
<gene>
    <name evidence="4" type="ORF">K444DRAFT_714506</name>
</gene>